<proteinExistence type="predicted"/>
<organism evidence="2 3">
    <name type="scientific">Chlamydia serpentis</name>
    <dbReference type="NCBI Taxonomy" id="1967782"/>
    <lineage>
        <taxon>Bacteria</taxon>
        <taxon>Pseudomonadati</taxon>
        <taxon>Chlamydiota</taxon>
        <taxon>Chlamydiia</taxon>
        <taxon>Chlamydiales</taxon>
        <taxon>Chlamydiaceae</taxon>
        <taxon>Chlamydia/Chlamydophila group</taxon>
        <taxon>Chlamydia</taxon>
    </lineage>
</organism>
<dbReference type="RefSeq" id="WP_108896342.1">
    <property type="nucleotide sequence ID" value="NZ_LT993738.1"/>
</dbReference>
<reference evidence="3" key="1">
    <citation type="submission" date="2017-11" db="EMBL/GenBank/DDBJ databases">
        <authorList>
            <person name="Seth-Smith MB H."/>
        </authorList>
    </citation>
    <scope>NUCLEOTIDE SEQUENCE [LARGE SCALE GENOMIC DNA]</scope>
</reference>
<accession>A0A2R8FAN5</accession>
<feature type="transmembrane region" description="Helical" evidence="1">
    <location>
        <begin position="70"/>
        <end position="91"/>
    </location>
</feature>
<keyword evidence="1" id="KW-0472">Membrane</keyword>
<protein>
    <submittedName>
        <fullName evidence="2">IncA protein</fullName>
    </submittedName>
</protein>
<dbReference type="AlphaFoldDB" id="A0A2R8FAN5"/>
<feature type="transmembrane region" description="Helical" evidence="1">
    <location>
        <begin position="37"/>
        <end position="64"/>
    </location>
</feature>
<gene>
    <name evidence="2" type="ORF">C10C_0185</name>
</gene>
<evidence type="ECO:0000256" key="1">
    <source>
        <dbReference type="SAM" id="Phobius"/>
    </source>
</evidence>
<dbReference type="EMBL" id="LT993738">
    <property type="protein sequence ID" value="SPN73366.1"/>
    <property type="molecule type" value="Genomic_DNA"/>
</dbReference>
<keyword evidence="1" id="KW-1133">Transmembrane helix</keyword>
<keyword evidence="1" id="KW-0812">Transmembrane</keyword>
<name>A0A2R8FAN5_9CHLA</name>
<evidence type="ECO:0000313" key="2">
    <source>
        <dbReference type="EMBL" id="SPN73366.1"/>
    </source>
</evidence>
<dbReference type="KEGG" id="csee:C10C_0185"/>
<keyword evidence="3" id="KW-1185">Reference proteome</keyword>
<sequence>MSVHNQDSMLSEPHFAKSKVLFFPQSIEVQILKYQRIFIIAAVCLMILGTLFICTGIGFLAVIMSGISTLTLGIGGIILGSILIGMGILLIKSQEQKLIRLLQLKNSQSLLKLENTLNTSDYDHITKELTSLKSQIELFEKESTAVKRNISSDRNSLEAFLDRLSFIESSLTELKLRLEANPQDEKVQDSLTTGEKILERLEGLLALQYDYSSKGKNLKTLKKQILDLRENYHMCHRKDLWLCLEITFLKKEVQSLYEQRLLDTEGEEGKGTLKDLLDKSFQESEECRCTLRNLTSSMVDMNHSILEAERKLTSAELVNFSSLIRENRLALNQRFSIDSSIAASVNLHQCQLECLVQAQYKLIIATYEHGYLLQTSRNPEVIEQSRKGLELQRKLFFRLQKELLTQKMCELRILEIRCQELREKQRKNS</sequence>
<dbReference type="Proteomes" id="UP000244926">
    <property type="component" value="Chromosome I"/>
</dbReference>
<evidence type="ECO:0000313" key="3">
    <source>
        <dbReference type="Proteomes" id="UP000244926"/>
    </source>
</evidence>